<gene>
    <name evidence="1" type="ordered locus">Bphyt_7307</name>
</gene>
<sequence length="60" mass="6841">MDIYQISKAVAEFRINVENSITMEERKQSVQWLANKIGVEAANTIAVEEFGLKSDYYRAA</sequence>
<geneLocation type="plasmid" evidence="1 2">
    <name>pBPHYT01</name>
</geneLocation>
<protein>
    <submittedName>
        <fullName evidence="1">Uncharacterized protein</fullName>
    </submittedName>
</protein>
<accession>B2TH43</accession>
<evidence type="ECO:0000313" key="1">
    <source>
        <dbReference type="EMBL" id="ACD21592.1"/>
    </source>
</evidence>
<proteinExistence type="predicted"/>
<keyword evidence="1" id="KW-0614">Plasmid</keyword>
<dbReference type="RefSeq" id="WP_012430965.1">
    <property type="nucleotide sequence ID" value="NC_010679.1"/>
</dbReference>
<dbReference type="EMBL" id="CP001054">
    <property type="protein sequence ID" value="ACD21592.1"/>
    <property type="molecule type" value="Genomic_DNA"/>
</dbReference>
<dbReference type="HOGENOM" id="CLU_2932412_0_0_4"/>
<name>B2TH43_PARPJ</name>
<dbReference type="AlphaFoldDB" id="B2TH43"/>
<evidence type="ECO:0000313" key="2">
    <source>
        <dbReference type="Proteomes" id="UP000001739"/>
    </source>
</evidence>
<organism evidence="1 2">
    <name type="scientific">Paraburkholderia phytofirmans (strain DSM 17436 / LMG 22146 / PsJN)</name>
    <name type="common">Burkholderia phytofirmans</name>
    <dbReference type="NCBI Taxonomy" id="398527"/>
    <lineage>
        <taxon>Bacteria</taxon>
        <taxon>Pseudomonadati</taxon>
        <taxon>Pseudomonadota</taxon>
        <taxon>Betaproteobacteria</taxon>
        <taxon>Burkholderiales</taxon>
        <taxon>Burkholderiaceae</taxon>
        <taxon>Paraburkholderia</taxon>
    </lineage>
</organism>
<reference evidence="1 2" key="1">
    <citation type="journal article" date="2011" name="J. Bacteriol.">
        <title>Complete genome sequence of the plant growth-promoting endophyte Burkholderia phytofirmans strain PsJN.</title>
        <authorList>
            <person name="Weilharter A."/>
            <person name="Mitter B."/>
            <person name="Shin M.V."/>
            <person name="Chain P.S."/>
            <person name="Nowak J."/>
            <person name="Sessitsch A."/>
        </authorList>
    </citation>
    <scope>NUCLEOTIDE SEQUENCE [LARGE SCALE GENOMIC DNA]</scope>
    <source>
        <strain evidence="2">DSM 17436 / LMG 22146 / PsJN</strain>
        <plasmid evidence="1 2">pBPHYT01</plasmid>
    </source>
</reference>
<dbReference type="Proteomes" id="UP000001739">
    <property type="component" value="Plasmid pBPHYT01"/>
</dbReference>
<dbReference type="KEGG" id="bpy:Bphyt_7307"/>